<dbReference type="GO" id="GO:0003824">
    <property type="term" value="F:catalytic activity"/>
    <property type="evidence" value="ECO:0007669"/>
    <property type="project" value="InterPro"/>
</dbReference>
<evidence type="ECO:0000313" key="3">
    <source>
        <dbReference type="EMBL" id="MBO1108204.1"/>
    </source>
</evidence>
<dbReference type="InterPro" id="IPR006058">
    <property type="entry name" value="2Fe2S_fd_BS"/>
</dbReference>
<evidence type="ECO:0000259" key="2">
    <source>
        <dbReference type="PROSITE" id="PS51340"/>
    </source>
</evidence>
<reference evidence="3" key="1">
    <citation type="submission" date="2021-03" db="EMBL/GenBank/DDBJ databases">
        <title>Plesiomonas shigelloides zfcc0051, isolated from zebrafish feces.</title>
        <authorList>
            <person name="Vanderhoek Z."/>
            <person name="Gaulke C."/>
        </authorList>
    </citation>
    <scope>NUCLEOTIDE SEQUENCE</scope>
    <source>
        <strain evidence="3">Zfcc0051</strain>
    </source>
</reference>
<dbReference type="GO" id="GO:0030151">
    <property type="term" value="F:molybdenum ion binding"/>
    <property type="evidence" value="ECO:0007669"/>
    <property type="project" value="InterPro"/>
</dbReference>
<evidence type="ECO:0000313" key="4">
    <source>
        <dbReference type="Proteomes" id="UP000664658"/>
    </source>
</evidence>
<comment type="caution">
    <text evidence="3">The sequence shown here is derived from an EMBL/GenBank/DDBJ whole genome shotgun (WGS) entry which is preliminary data.</text>
</comment>
<dbReference type="RefSeq" id="WP_207542007.1">
    <property type="nucleotide sequence ID" value="NZ_JAFNAA010000007.1"/>
</dbReference>
<dbReference type="PANTHER" id="PTHR14237">
    <property type="entry name" value="MOLYBDOPTERIN COFACTOR SULFURASE MOSC"/>
    <property type="match status" value="1"/>
</dbReference>
<gene>
    <name evidence="3" type="ORF">J2R62_08210</name>
</gene>
<dbReference type="Pfam" id="PF03476">
    <property type="entry name" value="MOSC_N"/>
    <property type="match status" value="1"/>
</dbReference>
<dbReference type="PROSITE" id="PS51340">
    <property type="entry name" value="MOSC"/>
    <property type="match status" value="1"/>
</dbReference>
<dbReference type="InterPro" id="IPR036010">
    <property type="entry name" value="2Fe-2S_ferredoxin-like_sf"/>
</dbReference>
<evidence type="ECO:0000259" key="1">
    <source>
        <dbReference type="PROSITE" id="PS51085"/>
    </source>
</evidence>
<sequence>MKPSLSEIYVHPIKSTRGIEVSSAQVVESGLAFDRMMMLADPDGRFVTAREMPQLVLFQTALLPDGVVIHSPDGDSIAVFYRDFTQRAPSEVWGNHFASLVAPETVNLWLSEKLGRALCLRWTSFHSERRVKGHAEQPLSYADGYPLLLISAASLDALQQRCSQPLTMRQFRPNLVVRDTEPFAEDSWKVIRIGEVIFDVVKPCGRCILTTVNPADGTLHNQREPLHTLTQFRRYGNDVDFGQNLIARNQGLVRLDMPVEVLETAEPRVYPDNAHPLPAHTHEERLEPLHSVLIETHGIASGDIAFTGNNHHTLLDQLEAHNVPIPSSCRAGLCGTCRVTLLSGEVTALTNSAVRGDKILACSCIPRTNLQLKLRRKVRE</sequence>
<dbReference type="InterPro" id="IPR005303">
    <property type="entry name" value="MOCOS_middle"/>
</dbReference>
<feature type="domain" description="MOSC" evidence="2">
    <location>
        <begin position="120"/>
        <end position="262"/>
    </location>
</feature>
<dbReference type="Gene3D" id="3.10.20.30">
    <property type="match status" value="1"/>
</dbReference>
<dbReference type="Proteomes" id="UP000664658">
    <property type="component" value="Unassembled WGS sequence"/>
</dbReference>
<dbReference type="PROSITE" id="PS51085">
    <property type="entry name" value="2FE2S_FER_2"/>
    <property type="match status" value="1"/>
</dbReference>
<feature type="domain" description="2Fe-2S ferredoxin-type" evidence="1">
    <location>
        <begin position="290"/>
        <end position="378"/>
    </location>
</feature>
<dbReference type="AlphaFoldDB" id="A0A8I2B1V1"/>
<dbReference type="CDD" id="cd00207">
    <property type="entry name" value="fer2"/>
    <property type="match status" value="1"/>
</dbReference>
<organism evidence="3 4">
    <name type="scientific">Plesiomonas shigelloides</name>
    <name type="common">Aeromonas shigelloides</name>
    <dbReference type="NCBI Taxonomy" id="703"/>
    <lineage>
        <taxon>Bacteria</taxon>
        <taxon>Pseudomonadati</taxon>
        <taxon>Pseudomonadota</taxon>
        <taxon>Gammaproteobacteria</taxon>
        <taxon>Enterobacterales</taxon>
        <taxon>Enterobacteriaceae</taxon>
        <taxon>Plesiomonas</taxon>
    </lineage>
</organism>
<proteinExistence type="predicted"/>
<dbReference type="GO" id="GO:0030170">
    <property type="term" value="F:pyridoxal phosphate binding"/>
    <property type="evidence" value="ECO:0007669"/>
    <property type="project" value="InterPro"/>
</dbReference>
<dbReference type="GO" id="GO:0051537">
    <property type="term" value="F:2 iron, 2 sulfur cluster binding"/>
    <property type="evidence" value="ECO:0007669"/>
    <property type="project" value="InterPro"/>
</dbReference>
<dbReference type="SUPFAM" id="SSF141673">
    <property type="entry name" value="MOSC N-terminal domain-like"/>
    <property type="match status" value="1"/>
</dbReference>
<dbReference type="PROSITE" id="PS00197">
    <property type="entry name" value="2FE2S_FER_1"/>
    <property type="match status" value="1"/>
</dbReference>
<dbReference type="Pfam" id="PF00111">
    <property type="entry name" value="Fer2"/>
    <property type="match status" value="1"/>
</dbReference>
<dbReference type="SUPFAM" id="SSF50800">
    <property type="entry name" value="PK beta-barrel domain-like"/>
    <property type="match status" value="1"/>
</dbReference>
<name>A0A8I2B1V1_PLESH</name>
<dbReference type="InterPro" id="IPR011037">
    <property type="entry name" value="Pyrv_Knase-like_insert_dom_sf"/>
</dbReference>
<protein>
    <submittedName>
        <fullName evidence="3">MOSC domain-containing protein</fullName>
    </submittedName>
</protein>
<accession>A0A8I2B1V1</accession>
<dbReference type="InterPro" id="IPR005302">
    <property type="entry name" value="MoCF_Sase_C"/>
</dbReference>
<dbReference type="EMBL" id="JAFNAA010000007">
    <property type="protein sequence ID" value="MBO1108204.1"/>
    <property type="molecule type" value="Genomic_DNA"/>
</dbReference>
<dbReference type="InterPro" id="IPR001041">
    <property type="entry name" value="2Fe-2S_ferredoxin-type"/>
</dbReference>
<dbReference type="InterPro" id="IPR012675">
    <property type="entry name" value="Beta-grasp_dom_sf"/>
</dbReference>
<dbReference type="Pfam" id="PF03473">
    <property type="entry name" value="MOSC"/>
    <property type="match status" value="1"/>
</dbReference>
<dbReference type="PANTHER" id="PTHR14237:SF19">
    <property type="entry name" value="MITOCHONDRIAL AMIDOXIME REDUCING COMPONENT 1"/>
    <property type="match status" value="1"/>
</dbReference>
<dbReference type="SUPFAM" id="SSF54292">
    <property type="entry name" value="2Fe-2S ferredoxin-like"/>
    <property type="match status" value="1"/>
</dbReference>